<evidence type="ECO:0000259" key="8">
    <source>
        <dbReference type="PROSITE" id="PS51379"/>
    </source>
</evidence>
<feature type="domain" description="4Fe-4S ferredoxin-type" evidence="8">
    <location>
        <begin position="84"/>
        <end position="113"/>
    </location>
</feature>
<keyword evidence="6" id="KW-0408">Iron</keyword>
<evidence type="ECO:0000256" key="2">
    <source>
        <dbReference type="ARBA" id="ARBA00022485"/>
    </source>
</evidence>
<keyword evidence="1" id="KW-0813">Transport</keyword>
<keyword evidence="7" id="KW-0411">Iron-sulfur</keyword>
<dbReference type="Proteomes" id="UP001317742">
    <property type="component" value="Chromosome"/>
</dbReference>
<dbReference type="EMBL" id="AP026709">
    <property type="protein sequence ID" value="BDQ37120.1"/>
    <property type="molecule type" value="Genomic_DNA"/>
</dbReference>
<evidence type="ECO:0000313" key="10">
    <source>
        <dbReference type="Proteomes" id="UP001317742"/>
    </source>
</evidence>
<dbReference type="Pfam" id="PF13247">
    <property type="entry name" value="Fer4_11"/>
    <property type="match status" value="1"/>
</dbReference>
<sequence>MASYRIKFDKKRCIACDACLVHCKVKNKVPVGISLNRLTVEGPIADKDGKPTAKIKYQNCMHCKNPECVAACPTGAMYKRDEDGLVLVDLNKCDGCKACVEACPWSVPVFNEESGKIMKCDYCVDRVDAGGTPACVTGCTAQALTFIRK</sequence>
<evidence type="ECO:0000256" key="6">
    <source>
        <dbReference type="ARBA" id="ARBA00023004"/>
    </source>
</evidence>
<dbReference type="PANTHER" id="PTHR43177">
    <property type="entry name" value="PROTEIN NRFC"/>
    <property type="match status" value="1"/>
</dbReference>
<feature type="domain" description="4Fe-4S ferredoxin-type" evidence="8">
    <location>
        <begin position="51"/>
        <end position="82"/>
    </location>
</feature>
<evidence type="ECO:0000256" key="1">
    <source>
        <dbReference type="ARBA" id="ARBA00022448"/>
    </source>
</evidence>
<dbReference type="InterPro" id="IPR017900">
    <property type="entry name" value="4Fe4S_Fe_S_CS"/>
</dbReference>
<evidence type="ECO:0000256" key="4">
    <source>
        <dbReference type="ARBA" id="ARBA00022737"/>
    </source>
</evidence>
<dbReference type="PANTHER" id="PTHR43177:SF5">
    <property type="entry name" value="ANAEROBIC DIMETHYL SULFOXIDE REDUCTASE CHAIN B-RELATED"/>
    <property type="match status" value="1"/>
</dbReference>
<dbReference type="Gene3D" id="3.30.70.20">
    <property type="match status" value="2"/>
</dbReference>
<dbReference type="RefSeq" id="WP_281762979.1">
    <property type="nucleotide sequence ID" value="NZ_AP026709.1"/>
</dbReference>
<dbReference type="SUPFAM" id="SSF54862">
    <property type="entry name" value="4Fe-4S ferredoxins"/>
    <property type="match status" value="1"/>
</dbReference>
<evidence type="ECO:0000256" key="5">
    <source>
        <dbReference type="ARBA" id="ARBA00022982"/>
    </source>
</evidence>
<dbReference type="InterPro" id="IPR050954">
    <property type="entry name" value="ET_IronSulfur_Cluster-Binding"/>
</dbReference>
<evidence type="ECO:0000313" key="9">
    <source>
        <dbReference type="EMBL" id="BDQ37120.1"/>
    </source>
</evidence>
<dbReference type="PROSITE" id="PS51379">
    <property type="entry name" value="4FE4S_FER_2"/>
    <property type="match status" value="3"/>
</dbReference>
<proteinExistence type="predicted"/>
<keyword evidence="2" id="KW-0004">4Fe-4S</keyword>
<accession>A0ABM8AZZ9</accession>
<protein>
    <submittedName>
        <fullName evidence="9">4Fe-4S ferredoxin</fullName>
    </submittedName>
</protein>
<keyword evidence="10" id="KW-1185">Reference proteome</keyword>
<gene>
    <name evidence="9" type="ORF">SYK_14800</name>
</gene>
<name>A0ABM8AZZ9_9BACT</name>
<keyword evidence="3" id="KW-0479">Metal-binding</keyword>
<evidence type="ECO:0000256" key="7">
    <source>
        <dbReference type="ARBA" id="ARBA00023014"/>
    </source>
</evidence>
<keyword evidence="4" id="KW-0677">Repeat</keyword>
<dbReference type="InterPro" id="IPR017896">
    <property type="entry name" value="4Fe4S_Fe-S-bd"/>
</dbReference>
<reference evidence="9 10" key="1">
    <citation type="submission" date="2022-08" db="EMBL/GenBank/DDBJ databases">
        <title>Genome Sequence of the sulphate-reducing bacterium, Pseudodesulfovibrio sp. SYK.</title>
        <authorList>
            <person name="Kondo R."/>
            <person name="Kataoka T."/>
        </authorList>
    </citation>
    <scope>NUCLEOTIDE SEQUENCE [LARGE SCALE GENOMIC DNA]</scope>
    <source>
        <strain evidence="9 10">SYK</strain>
    </source>
</reference>
<dbReference type="PROSITE" id="PS00198">
    <property type="entry name" value="4FE4S_FER_1"/>
    <property type="match status" value="1"/>
</dbReference>
<evidence type="ECO:0000256" key="3">
    <source>
        <dbReference type="ARBA" id="ARBA00022723"/>
    </source>
</evidence>
<organism evidence="9 10">
    <name type="scientific">Pseudodesulfovibrio nedwellii</name>
    <dbReference type="NCBI Taxonomy" id="2973072"/>
    <lineage>
        <taxon>Bacteria</taxon>
        <taxon>Pseudomonadati</taxon>
        <taxon>Thermodesulfobacteriota</taxon>
        <taxon>Desulfovibrionia</taxon>
        <taxon>Desulfovibrionales</taxon>
        <taxon>Desulfovibrionaceae</taxon>
    </lineage>
</organism>
<keyword evidence="5" id="KW-0249">Electron transport</keyword>
<feature type="domain" description="4Fe-4S ferredoxin-type" evidence="8">
    <location>
        <begin position="4"/>
        <end position="34"/>
    </location>
</feature>